<dbReference type="Proteomes" id="UP000251135">
    <property type="component" value="Unassembled WGS sequence"/>
</dbReference>
<evidence type="ECO:0000313" key="2">
    <source>
        <dbReference type="EMBL" id="PUE66565.1"/>
    </source>
</evidence>
<comment type="caution">
    <text evidence="2">The sequence shown here is derived from an EMBL/GenBank/DDBJ whole genome shotgun (WGS) entry which is preliminary data.</text>
</comment>
<dbReference type="OrthoDB" id="5292899at2"/>
<dbReference type="InterPro" id="IPR007372">
    <property type="entry name" value="Lipid/polyisoprenoid-bd_YceI"/>
</dbReference>
<dbReference type="SUPFAM" id="SSF101874">
    <property type="entry name" value="YceI-like"/>
    <property type="match status" value="1"/>
</dbReference>
<accession>A0A363D5D0</accession>
<sequence>MKNKIILSIVAFGLITSLNAYELNGDLGVKWTGFKLASKVGVSGTFNKIDLDIKKSENLSDFLKSAKVKIDATSLESKNEGRNINIVSTLFSLTTAKTIEGQISSVDEVNKNLVLDVVLNNVTKKVPMKYEIIEGKIIASGAIDMLDFDMKSSYLAFTEKCGTLHENKSYSDVNIEFTLPFK</sequence>
<dbReference type="Gene3D" id="2.40.128.110">
    <property type="entry name" value="Lipid/polyisoprenoid-binding, YceI-like"/>
    <property type="match status" value="1"/>
</dbReference>
<protein>
    <recommendedName>
        <fullName evidence="1">Lipid/polyisoprenoid-binding YceI-like domain-containing protein</fullName>
    </recommendedName>
</protein>
<keyword evidence="3" id="KW-1185">Reference proteome</keyword>
<evidence type="ECO:0000313" key="3">
    <source>
        <dbReference type="Proteomes" id="UP000251135"/>
    </source>
</evidence>
<dbReference type="RefSeq" id="WP_108557678.1">
    <property type="nucleotide sequence ID" value="NZ_MUXE01000001.1"/>
</dbReference>
<gene>
    <name evidence="2" type="ORF">B0174_00495</name>
</gene>
<name>A0A363D5D0_9BACT</name>
<evidence type="ECO:0000259" key="1">
    <source>
        <dbReference type="Pfam" id="PF04264"/>
    </source>
</evidence>
<reference evidence="2 3" key="1">
    <citation type="submission" date="2017-02" db="EMBL/GenBank/DDBJ databases">
        <title>Arcobacter caeni sp. nov, a new Arcobacter species isolated from reclaimed water.</title>
        <authorList>
            <person name="Figueras M.J."/>
            <person name="Perez-Cataluna A."/>
            <person name="Salas-Masso N."/>
        </authorList>
    </citation>
    <scope>NUCLEOTIDE SEQUENCE [LARGE SCALE GENOMIC DNA]</scope>
    <source>
        <strain evidence="2 3">RW17-10</strain>
    </source>
</reference>
<dbReference type="AlphaFoldDB" id="A0A363D5D0"/>
<proteinExistence type="predicted"/>
<dbReference type="EMBL" id="MUXE01000001">
    <property type="protein sequence ID" value="PUE66565.1"/>
    <property type="molecule type" value="Genomic_DNA"/>
</dbReference>
<feature type="domain" description="Lipid/polyisoprenoid-binding YceI-like" evidence="1">
    <location>
        <begin position="39"/>
        <end position="179"/>
    </location>
</feature>
<organism evidence="2 3">
    <name type="scientific">Arcobacter caeni</name>
    <dbReference type="NCBI Taxonomy" id="1912877"/>
    <lineage>
        <taxon>Bacteria</taxon>
        <taxon>Pseudomonadati</taxon>
        <taxon>Campylobacterota</taxon>
        <taxon>Epsilonproteobacteria</taxon>
        <taxon>Campylobacterales</taxon>
        <taxon>Arcobacteraceae</taxon>
        <taxon>Arcobacter</taxon>
    </lineage>
</organism>
<dbReference type="Pfam" id="PF04264">
    <property type="entry name" value="YceI"/>
    <property type="match status" value="1"/>
</dbReference>
<dbReference type="InterPro" id="IPR036761">
    <property type="entry name" value="TTHA0802/YceI-like_sf"/>
</dbReference>